<dbReference type="GO" id="GO:0005524">
    <property type="term" value="F:ATP binding"/>
    <property type="evidence" value="ECO:0007669"/>
    <property type="project" value="UniProtKB-KW"/>
</dbReference>
<evidence type="ECO:0000256" key="5">
    <source>
        <dbReference type="SAM" id="MobiDB-lite"/>
    </source>
</evidence>
<dbReference type="Gene3D" id="3.30.420.40">
    <property type="match status" value="2"/>
</dbReference>
<keyword evidence="7" id="KW-1185">Reference proteome</keyword>
<dbReference type="PROSITE" id="PS00329">
    <property type="entry name" value="HSP70_2"/>
    <property type="match status" value="1"/>
</dbReference>
<dbReference type="CDD" id="cd24028">
    <property type="entry name" value="ASKHA_NBD_HSP70_HSPA1-like"/>
    <property type="match status" value="1"/>
</dbReference>
<dbReference type="InterPro" id="IPR029047">
    <property type="entry name" value="HSP70_peptide-bd_sf"/>
</dbReference>
<dbReference type="SUPFAM" id="SSF100934">
    <property type="entry name" value="Heat shock protein 70kD (HSP70), C-terminal subdomain"/>
    <property type="match status" value="1"/>
</dbReference>
<accession>A0AAD7UAN7</accession>
<dbReference type="EMBL" id="JAQMWT010000526">
    <property type="protein sequence ID" value="KAJ8600244.1"/>
    <property type="molecule type" value="Genomic_DNA"/>
</dbReference>
<keyword evidence="2 4" id="KW-0547">Nucleotide-binding</keyword>
<dbReference type="InterPro" id="IPR029048">
    <property type="entry name" value="HSP70_C_sf"/>
</dbReference>
<dbReference type="Proteomes" id="UP001230188">
    <property type="component" value="Unassembled WGS sequence"/>
</dbReference>
<sequence>MWPLGSTSEGQRTTPSYVAFGAKGERLVGEAAKAQAARNAKGTVYDAKRLIGRKWDDAVVRADAKLWPFEVVKGESGKAMISATAPDGKKTVSHPEEISALVLGKLKRAAEAKLARPVTKAVVTVPAYFNDAQRQATKDAGTIAGLEVLRIINEPTAAALAYGLGDGVAENDMRRVLVYDMGGGTFDVTLLEMEQGVLEVKATAGDTHLGGEDFTNELVKHCEKDLEGGKRLDARAKRRLFQQCDRAKRELSSSQATTIEVEAMVDGEDYSKAVTRAMFERLNDDKFRRSLKSVDRVLNDAKVDKTQVDEIVLVGGSTRIPRVRQMLRDYFNRDKLNESINADEAVAYGAAVQAAALTGARSSLVLLDVTPLSLGIETAGGVMTRVVERNTTIPARREQVFTTHADNQPAVDVKVFEGERALTRDNRLLGSFVLDGIPPARRGVPRVAVSFDLDANGILSVSATDQATHKSKQVTIKKEGLSNQADVEKLIKDAKEYEQADKTALDRINARNHAEASAYAARQTAETVFPDAPSDKQTVDAASSDLLDWLDNNPEATLDDIQARTQKFEAAVHPLIQRAYERAQPPPGDQGRPASSKSGDDNRVDDDDKFFDGDRG</sequence>
<reference evidence="6" key="1">
    <citation type="submission" date="2023-01" db="EMBL/GenBank/DDBJ databases">
        <title>Metagenome sequencing of chrysophaentin producing Chrysophaeum taylorii.</title>
        <authorList>
            <person name="Davison J."/>
            <person name="Bewley C."/>
        </authorList>
    </citation>
    <scope>NUCLEOTIDE SEQUENCE</scope>
    <source>
        <strain evidence="6">NIES-1699</strain>
    </source>
</reference>
<dbReference type="FunFam" id="3.90.640.10:FF:000003">
    <property type="entry name" value="Molecular chaperone DnaK"/>
    <property type="match status" value="1"/>
</dbReference>
<dbReference type="SUPFAM" id="SSF100920">
    <property type="entry name" value="Heat shock protein 70kD (HSP70), peptide-binding domain"/>
    <property type="match status" value="1"/>
</dbReference>
<dbReference type="Gene3D" id="3.90.640.10">
    <property type="entry name" value="Actin, Chain A, domain 4"/>
    <property type="match status" value="1"/>
</dbReference>
<dbReference type="Pfam" id="PF00012">
    <property type="entry name" value="HSP70"/>
    <property type="match status" value="1"/>
</dbReference>
<dbReference type="InterPro" id="IPR018181">
    <property type="entry name" value="Heat_shock_70_CS"/>
</dbReference>
<evidence type="ECO:0000256" key="4">
    <source>
        <dbReference type="RuleBase" id="RU003322"/>
    </source>
</evidence>
<dbReference type="PROSITE" id="PS01036">
    <property type="entry name" value="HSP70_3"/>
    <property type="match status" value="1"/>
</dbReference>
<evidence type="ECO:0000256" key="1">
    <source>
        <dbReference type="ARBA" id="ARBA00007381"/>
    </source>
</evidence>
<dbReference type="Gene3D" id="2.60.34.10">
    <property type="entry name" value="Substrate Binding Domain Of DNAk, Chain A, domain 1"/>
    <property type="match status" value="1"/>
</dbReference>
<feature type="region of interest" description="Disordered" evidence="5">
    <location>
        <begin position="577"/>
        <end position="616"/>
    </location>
</feature>
<protein>
    <recommendedName>
        <fullName evidence="8">Heat shock protein 70</fullName>
    </recommendedName>
</protein>
<evidence type="ECO:0000256" key="3">
    <source>
        <dbReference type="ARBA" id="ARBA00022840"/>
    </source>
</evidence>
<dbReference type="PANTHER" id="PTHR19375">
    <property type="entry name" value="HEAT SHOCK PROTEIN 70KDA"/>
    <property type="match status" value="1"/>
</dbReference>
<organism evidence="6 7">
    <name type="scientific">Chrysophaeum taylorii</name>
    <dbReference type="NCBI Taxonomy" id="2483200"/>
    <lineage>
        <taxon>Eukaryota</taxon>
        <taxon>Sar</taxon>
        <taxon>Stramenopiles</taxon>
        <taxon>Ochrophyta</taxon>
        <taxon>Pelagophyceae</taxon>
        <taxon>Pelagomonadales</taxon>
        <taxon>Pelagomonadaceae</taxon>
        <taxon>Chrysophaeum</taxon>
    </lineage>
</organism>
<dbReference type="GO" id="GO:0140662">
    <property type="term" value="F:ATP-dependent protein folding chaperone"/>
    <property type="evidence" value="ECO:0007669"/>
    <property type="project" value="InterPro"/>
</dbReference>
<name>A0AAD7UAN7_9STRA</name>
<dbReference type="InterPro" id="IPR013126">
    <property type="entry name" value="Hsp_70_fam"/>
</dbReference>
<dbReference type="InterPro" id="IPR043129">
    <property type="entry name" value="ATPase_NBD"/>
</dbReference>
<dbReference type="SUPFAM" id="SSF53067">
    <property type="entry name" value="Actin-like ATPase domain"/>
    <property type="match status" value="2"/>
</dbReference>
<evidence type="ECO:0000313" key="6">
    <source>
        <dbReference type="EMBL" id="KAJ8600244.1"/>
    </source>
</evidence>
<gene>
    <name evidence="6" type="ORF">CTAYLR_001990</name>
</gene>
<dbReference type="Gene3D" id="1.20.1270.10">
    <property type="match status" value="1"/>
</dbReference>
<evidence type="ECO:0000313" key="7">
    <source>
        <dbReference type="Proteomes" id="UP001230188"/>
    </source>
</evidence>
<evidence type="ECO:0008006" key="8">
    <source>
        <dbReference type="Google" id="ProtNLM"/>
    </source>
</evidence>
<dbReference type="AlphaFoldDB" id="A0AAD7UAN7"/>
<dbReference type="PRINTS" id="PR00301">
    <property type="entry name" value="HEATSHOCK70"/>
</dbReference>
<comment type="similarity">
    <text evidence="1 4">Belongs to the heat shock protein 70 family.</text>
</comment>
<proteinExistence type="inferred from homology"/>
<dbReference type="NCBIfam" id="NF001413">
    <property type="entry name" value="PRK00290.1"/>
    <property type="match status" value="1"/>
</dbReference>
<keyword evidence="3 4" id="KW-0067">ATP-binding</keyword>
<comment type="caution">
    <text evidence="6">The sequence shown here is derived from an EMBL/GenBank/DDBJ whole genome shotgun (WGS) entry which is preliminary data.</text>
</comment>
<evidence type="ECO:0000256" key="2">
    <source>
        <dbReference type="ARBA" id="ARBA00022741"/>
    </source>
</evidence>
<dbReference type="FunFam" id="2.60.34.10:FF:000023">
    <property type="entry name" value="70 kDa heat shock cognate protein"/>
    <property type="match status" value="1"/>
</dbReference>